<name>A0AAV4DU99_9GAST</name>
<protein>
    <submittedName>
        <fullName evidence="1">Uncharacterized protein</fullName>
    </submittedName>
</protein>
<reference evidence="1 2" key="1">
    <citation type="journal article" date="2021" name="Elife">
        <title>Chloroplast acquisition without the gene transfer in kleptoplastic sea slugs, Plakobranchus ocellatus.</title>
        <authorList>
            <person name="Maeda T."/>
            <person name="Takahashi S."/>
            <person name="Yoshida T."/>
            <person name="Shimamura S."/>
            <person name="Takaki Y."/>
            <person name="Nagai Y."/>
            <person name="Toyoda A."/>
            <person name="Suzuki Y."/>
            <person name="Arimoto A."/>
            <person name="Ishii H."/>
            <person name="Satoh N."/>
            <person name="Nishiyama T."/>
            <person name="Hasebe M."/>
            <person name="Maruyama T."/>
            <person name="Minagawa J."/>
            <person name="Obokata J."/>
            <person name="Shigenobu S."/>
        </authorList>
    </citation>
    <scope>NUCLEOTIDE SEQUENCE [LARGE SCALE GENOMIC DNA]</scope>
</reference>
<organism evidence="1 2">
    <name type="scientific">Plakobranchus ocellatus</name>
    <dbReference type="NCBI Taxonomy" id="259542"/>
    <lineage>
        <taxon>Eukaryota</taxon>
        <taxon>Metazoa</taxon>
        <taxon>Spiralia</taxon>
        <taxon>Lophotrochozoa</taxon>
        <taxon>Mollusca</taxon>
        <taxon>Gastropoda</taxon>
        <taxon>Heterobranchia</taxon>
        <taxon>Euthyneura</taxon>
        <taxon>Panpulmonata</taxon>
        <taxon>Sacoglossa</taxon>
        <taxon>Placobranchoidea</taxon>
        <taxon>Plakobranchidae</taxon>
        <taxon>Plakobranchus</taxon>
    </lineage>
</organism>
<dbReference type="EMBL" id="BLXT01008339">
    <property type="protein sequence ID" value="GFO47540.1"/>
    <property type="molecule type" value="Genomic_DNA"/>
</dbReference>
<keyword evidence="2" id="KW-1185">Reference proteome</keyword>
<dbReference type="AlphaFoldDB" id="A0AAV4DU99"/>
<dbReference type="Proteomes" id="UP000735302">
    <property type="component" value="Unassembled WGS sequence"/>
</dbReference>
<evidence type="ECO:0000313" key="2">
    <source>
        <dbReference type="Proteomes" id="UP000735302"/>
    </source>
</evidence>
<evidence type="ECO:0000313" key="1">
    <source>
        <dbReference type="EMBL" id="GFO47540.1"/>
    </source>
</evidence>
<gene>
    <name evidence="1" type="ORF">PoB_007404500</name>
</gene>
<accession>A0AAV4DU99</accession>
<proteinExistence type="predicted"/>
<sequence>MASMQYQKPLTMRQMPRDLAHVPGANNGINAIPETFNGAANPHDLVHIPGANNGISAIPETFNSAPNAP</sequence>
<comment type="caution">
    <text evidence="1">The sequence shown here is derived from an EMBL/GenBank/DDBJ whole genome shotgun (WGS) entry which is preliminary data.</text>
</comment>